<feature type="transmembrane region" description="Helical" evidence="5">
    <location>
        <begin position="412"/>
        <end position="433"/>
    </location>
</feature>
<feature type="transmembrane region" description="Helical" evidence="5">
    <location>
        <begin position="445"/>
        <end position="468"/>
    </location>
</feature>
<evidence type="ECO:0000256" key="5">
    <source>
        <dbReference type="SAM" id="Phobius"/>
    </source>
</evidence>
<feature type="transmembrane region" description="Helical" evidence="5">
    <location>
        <begin position="489"/>
        <end position="509"/>
    </location>
</feature>
<dbReference type="Gene3D" id="1.20.1250.20">
    <property type="entry name" value="MFS general substrate transporter like domains"/>
    <property type="match status" value="1"/>
</dbReference>
<name>A0A166SUI7_9AGAM</name>
<comment type="subcellular location">
    <subcellularLocation>
        <location evidence="1">Membrane</location>
        <topology evidence="1">Multi-pass membrane protein</topology>
    </subcellularLocation>
</comment>
<keyword evidence="7" id="KW-1185">Reference proteome</keyword>
<organism evidence="6 7">
    <name type="scientific">Athelia psychrophila</name>
    <dbReference type="NCBI Taxonomy" id="1759441"/>
    <lineage>
        <taxon>Eukaryota</taxon>
        <taxon>Fungi</taxon>
        <taxon>Dikarya</taxon>
        <taxon>Basidiomycota</taxon>
        <taxon>Agaricomycotina</taxon>
        <taxon>Agaricomycetes</taxon>
        <taxon>Agaricomycetidae</taxon>
        <taxon>Atheliales</taxon>
        <taxon>Atheliaceae</taxon>
        <taxon>Athelia</taxon>
    </lineage>
</organism>
<dbReference type="Pfam" id="PF07690">
    <property type="entry name" value="MFS_1"/>
    <property type="match status" value="1"/>
</dbReference>
<feature type="transmembrane region" description="Helical" evidence="5">
    <location>
        <begin position="224"/>
        <end position="244"/>
    </location>
</feature>
<dbReference type="AlphaFoldDB" id="A0A166SUI7"/>
<dbReference type="EMBL" id="KV417496">
    <property type="protein sequence ID" value="KZP29860.1"/>
    <property type="molecule type" value="Genomic_DNA"/>
</dbReference>
<feature type="transmembrane region" description="Helical" evidence="5">
    <location>
        <begin position="318"/>
        <end position="339"/>
    </location>
</feature>
<feature type="transmembrane region" description="Helical" evidence="5">
    <location>
        <begin position="551"/>
        <end position="575"/>
    </location>
</feature>
<keyword evidence="3 5" id="KW-1133">Transmembrane helix</keyword>
<dbReference type="OrthoDB" id="3026777at2759"/>
<gene>
    <name evidence="6" type="ORF">FIBSPDRAFT_851006</name>
</gene>
<feature type="transmembrane region" description="Helical" evidence="5">
    <location>
        <begin position="293"/>
        <end position="312"/>
    </location>
</feature>
<feature type="transmembrane region" description="Helical" evidence="5">
    <location>
        <begin position="581"/>
        <end position="604"/>
    </location>
</feature>
<evidence type="ECO:0000256" key="2">
    <source>
        <dbReference type="ARBA" id="ARBA00022692"/>
    </source>
</evidence>
<dbReference type="PANTHER" id="PTHR23507">
    <property type="entry name" value="ZGC:174356"/>
    <property type="match status" value="1"/>
</dbReference>
<dbReference type="InterPro" id="IPR036259">
    <property type="entry name" value="MFS_trans_sf"/>
</dbReference>
<proteinExistence type="predicted"/>
<evidence type="ECO:0000313" key="6">
    <source>
        <dbReference type="EMBL" id="KZP29860.1"/>
    </source>
</evidence>
<feature type="transmembrane region" description="Helical" evidence="5">
    <location>
        <begin position="190"/>
        <end position="212"/>
    </location>
</feature>
<sequence length="646" mass="70309">MSPHASPYNDSQVPHDDSTVLLCTLTSNSDSTDMNTTPLRNHAEVDMEDQEHDNHSEIVSRATLRWWKRPNLAWILVLKALSSTASAITAGPKVEIYTELACRVYRPEYLEQYTLPSSTTGHGLFSPLPSDRASLSILSLSFSPVDAYLRRHQQVYFVARDAETHTKPEGNGTTNQCASDPQVQAAVAKLSAAIAVVSGVFSCLVTGWWGGFLDRNGRTRMMGINIFGPLSTDFIVLFVFLFSARLPGGYWFLIIAPIIEGAVGGASASLAAESSYVHDVTEPHKRARNYSMLMGLFYAGGAIGPTLGGLLADRGSVISPFYGATLLHIIYGCLVWFFVPESTTRRAMADSRYRYEEELKNANTERDVNEHLFVRFSKAFWYSVPLGIFMPRPIPGPAGTSSTGKRDWNMTYLAISVGLVNIVVGSVSSIYQYALYIFGWSSLKLGYYISISGLSSFVFLTTILPLAIKLLTQILPGKPTSLRASHFDYNVARVSTIIIAIAYALMALAPTGLLFTLSTVMSTFGQGYLPAAQCVASLLHSRSGEDEAGRLFGALGVVYVLGGRIIGPAICGALYAATVGFWPSAILWVSTGCLVTAFLFLSLVRLPSESGEHIGEDVEGQDDLEPESERLLAHRPADEESVLLLA</sequence>
<dbReference type="GO" id="GO:0022857">
    <property type="term" value="F:transmembrane transporter activity"/>
    <property type="evidence" value="ECO:0007669"/>
    <property type="project" value="InterPro"/>
</dbReference>
<dbReference type="InterPro" id="IPR011701">
    <property type="entry name" value="MFS"/>
</dbReference>
<protein>
    <submittedName>
        <fullName evidence="6">MFS general substrate transporter</fullName>
    </submittedName>
</protein>
<keyword evidence="2 5" id="KW-0812">Transmembrane</keyword>
<evidence type="ECO:0000256" key="4">
    <source>
        <dbReference type="ARBA" id="ARBA00023136"/>
    </source>
</evidence>
<feature type="transmembrane region" description="Helical" evidence="5">
    <location>
        <begin position="250"/>
        <end position="272"/>
    </location>
</feature>
<dbReference type="GO" id="GO:0016020">
    <property type="term" value="C:membrane"/>
    <property type="evidence" value="ECO:0007669"/>
    <property type="project" value="UniProtKB-SubCell"/>
</dbReference>
<accession>A0A166SUI7</accession>
<keyword evidence="4 5" id="KW-0472">Membrane</keyword>
<dbReference type="PANTHER" id="PTHR23507:SF1">
    <property type="entry name" value="FI18259P1-RELATED"/>
    <property type="match status" value="1"/>
</dbReference>
<dbReference type="SUPFAM" id="SSF103473">
    <property type="entry name" value="MFS general substrate transporter"/>
    <property type="match status" value="1"/>
</dbReference>
<evidence type="ECO:0000313" key="7">
    <source>
        <dbReference type="Proteomes" id="UP000076532"/>
    </source>
</evidence>
<evidence type="ECO:0000256" key="1">
    <source>
        <dbReference type="ARBA" id="ARBA00004141"/>
    </source>
</evidence>
<reference evidence="6 7" key="1">
    <citation type="journal article" date="2016" name="Mol. Biol. Evol.">
        <title>Comparative Genomics of Early-Diverging Mushroom-Forming Fungi Provides Insights into the Origins of Lignocellulose Decay Capabilities.</title>
        <authorList>
            <person name="Nagy L.G."/>
            <person name="Riley R."/>
            <person name="Tritt A."/>
            <person name="Adam C."/>
            <person name="Daum C."/>
            <person name="Floudas D."/>
            <person name="Sun H."/>
            <person name="Yadav J.S."/>
            <person name="Pangilinan J."/>
            <person name="Larsson K.H."/>
            <person name="Matsuura K."/>
            <person name="Barry K."/>
            <person name="Labutti K."/>
            <person name="Kuo R."/>
            <person name="Ohm R.A."/>
            <person name="Bhattacharya S.S."/>
            <person name="Shirouzu T."/>
            <person name="Yoshinaga Y."/>
            <person name="Martin F.M."/>
            <person name="Grigoriev I.V."/>
            <person name="Hibbett D.S."/>
        </authorList>
    </citation>
    <scope>NUCLEOTIDE SEQUENCE [LARGE SCALE GENOMIC DNA]</scope>
    <source>
        <strain evidence="6 7">CBS 109695</strain>
    </source>
</reference>
<dbReference type="Proteomes" id="UP000076532">
    <property type="component" value="Unassembled WGS sequence"/>
</dbReference>
<evidence type="ECO:0000256" key="3">
    <source>
        <dbReference type="ARBA" id="ARBA00022989"/>
    </source>
</evidence>